<proteinExistence type="predicted"/>
<name>A0A2K1IVY5_PHYPA</name>
<keyword evidence="3" id="KW-1185">Reference proteome</keyword>
<evidence type="ECO:0000313" key="1">
    <source>
        <dbReference type="EMBL" id="PNR33444.1"/>
    </source>
</evidence>
<dbReference type="EMBL" id="ABEU02000020">
    <property type="protein sequence ID" value="PNR33444.1"/>
    <property type="molecule type" value="Genomic_DNA"/>
</dbReference>
<dbReference type="Proteomes" id="UP000006727">
    <property type="component" value="Chromosome 20"/>
</dbReference>
<dbReference type="InParanoid" id="A0A2K1IVY5"/>
<reference evidence="1 3" key="2">
    <citation type="journal article" date="2018" name="Plant J.">
        <title>The Physcomitrella patens chromosome-scale assembly reveals moss genome structure and evolution.</title>
        <authorList>
            <person name="Lang D."/>
            <person name="Ullrich K.K."/>
            <person name="Murat F."/>
            <person name="Fuchs J."/>
            <person name="Jenkins J."/>
            <person name="Haas F.B."/>
            <person name="Piednoel M."/>
            <person name="Gundlach H."/>
            <person name="Van Bel M."/>
            <person name="Meyberg R."/>
            <person name="Vives C."/>
            <person name="Morata J."/>
            <person name="Symeonidi A."/>
            <person name="Hiss M."/>
            <person name="Muchero W."/>
            <person name="Kamisugi Y."/>
            <person name="Saleh O."/>
            <person name="Blanc G."/>
            <person name="Decker E.L."/>
            <person name="van Gessel N."/>
            <person name="Grimwood J."/>
            <person name="Hayes R.D."/>
            <person name="Graham S.W."/>
            <person name="Gunter L.E."/>
            <person name="McDaniel S.F."/>
            <person name="Hoernstein S.N.W."/>
            <person name="Larsson A."/>
            <person name="Li F.W."/>
            <person name="Perroud P.F."/>
            <person name="Phillips J."/>
            <person name="Ranjan P."/>
            <person name="Rokshar D.S."/>
            <person name="Rothfels C.J."/>
            <person name="Schneider L."/>
            <person name="Shu S."/>
            <person name="Stevenson D.W."/>
            <person name="Thummler F."/>
            <person name="Tillich M."/>
            <person name="Villarreal Aguilar J.C."/>
            <person name="Widiez T."/>
            <person name="Wong G.K."/>
            <person name="Wymore A."/>
            <person name="Zhang Y."/>
            <person name="Zimmer A.D."/>
            <person name="Quatrano R.S."/>
            <person name="Mayer K.F.X."/>
            <person name="Goodstein D."/>
            <person name="Casacuberta J.M."/>
            <person name="Vandepoele K."/>
            <person name="Reski R."/>
            <person name="Cuming A.C."/>
            <person name="Tuskan G.A."/>
            <person name="Maumus F."/>
            <person name="Salse J."/>
            <person name="Schmutz J."/>
            <person name="Rensing S.A."/>
        </authorList>
    </citation>
    <scope>NUCLEOTIDE SEQUENCE [LARGE SCALE GENOMIC DNA]</scope>
    <source>
        <strain evidence="2 3">cv. Gransden 2004</strain>
    </source>
</reference>
<dbReference type="Gramene" id="Pp3c20_20889V3.1">
    <property type="protein sequence ID" value="Pp3c20_20889V3.1"/>
    <property type="gene ID" value="Pp3c20_20889"/>
</dbReference>
<gene>
    <name evidence="1" type="ORF">PHYPA_025388</name>
</gene>
<reference evidence="2" key="3">
    <citation type="submission" date="2020-12" db="UniProtKB">
        <authorList>
            <consortium name="EnsemblPlants"/>
        </authorList>
    </citation>
    <scope>IDENTIFICATION</scope>
</reference>
<dbReference type="EnsemblPlants" id="Pp3c20_20889V3.1">
    <property type="protein sequence ID" value="Pp3c20_20889V3.1"/>
    <property type="gene ID" value="Pp3c20_20889"/>
</dbReference>
<protein>
    <submittedName>
        <fullName evidence="1 2">Uncharacterized protein</fullName>
    </submittedName>
</protein>
<dbReference type="AlphaFoldDB" id="A0A2K1IVY5"/>
<reference evidence="1 3" key="1">
    <citation type="journal article" date="2008" name="Science">
        <title>The Physcomitrella genome reveals evolutionary insights into the conquest of land by plants.</title>
        <authorList>
            <person name="Rensing S."/>
            <person name="Lang D."/>
            <person name="Zimmer A."/>
            <person name="Terry A."/>
            <person name="Salamov A."/>
            <person name="Shapiro H."/>
            <person name="Nishiyama T."/>
            <person name="Perroud P.-F."/>
            <person name="Lindquist E."/>
            <person name="Kamisugi Y."/>
            <person name="Tanahashi T."/>
            <person name="Sakakibara K."/>
            <person name="Fujita T."/>
            <person name="Oishi K."/>
            <person name="Shin-I T."/>
            <person name="Kuroki Y."/>
            <person name="Toyoda A."/>
            <person name="Suzuki Y."/>
            <person name="Hashimoto A."/>
            <person name="Yamaguchi K."/>
            <person name="Sugano A."/>
            <person name="Kohara Y."/>
            <person name="Fujiyama A."/>
            <person name="Anterola A."/>
            <person name="Aoki S."/>
            <person name="Ashton N."/>
            <person name="Barbazuk W.B."/>
            <person name="Barker E."/>
            <person name="Bennetzen J."/>
            <person name="Bezanilla M."/>
            <person name="Blankenship R."/>
            <person name="Cho S.H."/>
            <person name="Dutcher S."/>
            <person name="Estelle M."/>
            <person name="Fawcett J.A."/>
            <person name="Gundlach H."/>
            <person name="Hanada K."/>
            <person name="Heyl A."/>
            <person name="Hicks K.A."/>
            <person name="Hugh J."/>
            <person name="Lohr M."/>
            <person name="Mayer K."/>
            <person name="Melkozernov A."/>
            <person name="Murata T."/>
            <person name="Nelson D."/>
            <person name="Pils B."/>
            <person name="Prigge M."/>
            <person name="Reiss B."/>
            <person name="Renner T."/>
            <person name="Rombauts S."/>
            <person name="Rushton P."/>
            <person name="Sanderfoot A."/>
            <person name="Schween G."/>
            <person name="Shiu S.-H."/>
            <person name="Stueber K."/>
            <person name="Theodoulou F.L."/>
            <person name="Tu H."/>
            <person name="Van de Peer Y."/>
            <person name="Verrier P.J."/>
            <person name="Waters E."/>
            <person name="Wood A."/>
            <person name="Yang L."/>
            <person name="Cove D."/>
            <person name="Cuming A."/>
            <person name="Hasebe M."/>
            <person name="Lucas S."/>
            <person name="Mishler D.B."/>
            <person name="Reski R."/>
            <person name="Grigoriev I."/>
            <person name="Quatrano R.S."/>
            <person name="Boore J.L."/>
        </authorList>
    </citation>
    <scope>NUCLEOTIDE SEQUENCE [LARGE SCALE GENOMIC DNA]</scope>
    <source>
        <strain evidence="2 3">cv. Gransden 2004</strain>
    </source>
</reference>
<evidence type="ECO:0000313" key="2">
    <source>
        <dbReference type="EnsemblPlants" id="Pp3c20_20889V3.1"/>
    </source>
</evidence>
<sequence>MSSEGGATFAINGDERVERQLRVNFVTSAGCSLHYLRRSCKAWSMWTLLIHELTRRPRFLTTTAVGNGFSSVGR</sequence>
<evidence type="ECO:0000313" key="3">
    <source>
        <dbReference type="Proteomes" id="UP000006727"/>
    </source>
</evidence>
<organism evidence="1">
    <name type="scientific">Physcomitrium patens</name>
    <name type="common">Spreading-leaved earth moss</name>
    <name type="synonym">Physcomitrella patens</name>
    <dbReference type="NCBI Taxonomy" id="3218"/>
    <lineage>
        <taxon>Eukaryota</taxon>
        <taxon>Viridiplantae</taxon>
        <taxon>Streptophyta</taxon>
        <taxon>Embryophyta</taxon>
        <taxon>Bryophyta</taxon>
        <taxon>Bryophytina</taxon>
        <taxon>Bryopsida</taxon>
        <taxon>Funariidae</taxon>
        <taxon>Funariales</taxon>
        <taxon>Funariaceae</taxon>
        <taxon>Physcomitrium</taxon>
    </lineage>
</organism>
<accession>A0A2K1IVY5</accession>